<feature type="binding site" evidence="13">
    <location>
        <begin position="36"/>
        <end position="40"/>
    </location>
    <ligand>
        <name>GTP</name>
        <dbReference type="ChEBI" id="CHEBI:37565"/>
        <label>1</label>
    </ligand>
</feature>
<dbReference type="PROSITE" id="PS51711">
    <property type="entry name" value="G_FEOB"/>
    <property type="match status" value="1"/>
</dbReference>
<evidence type="ECO:0000256" key="8">
    <source>
        <dbReference type="ARBA" id="ARBA00023004"/>
    </source>
</evidence>
<sequence length="705" mass="78646">MKADIRVALVGNPNTGKSTLFNVLTGLNQKIGNFPGVTVDKKVGYTHLPDGRTAEVVDLPGTYSLYPKSQDESIVFSVLADRSSSHVPDLVVVILDATNLKRNLLLYSQVADLKIPVIVALNMMDMANKAGISIDFNALSDKLGVPVVPIAARKNEGIEQLKSTISFANKIALQQSSIDVRSIAPELVDAISAELQLDNPYFALQLAHQHEHLKFLSKEQSDRIEELELQHGFHTQKAQGAETVARYAFINDLLYDTVKTPFNPHDETFSNKIDKILTHKVFGFVIFFAILLFMFQAIFSWASYPMDLIESFFMWAQDSLNDTLPPGPLTSLLVDGVVAGLSGVLVFIPQIAILFAFISILEDTGYMARVTFMMDKVMRKVGLNGKSVVPLIGGFACAVPSIMSTRTIENWKDRMITIMVTPLVACSARLPVYTLLIALVVPNDTIWGIFSLQGLALTAMYVFSLLSAIIVAWVFKFILKARERGYFIMELPVYRMPRWKNVIFSMYDRSKSFVFEAGKVIIAVSIILWVMASYGPGDRFEKIEQKYKSTEYAFNFTPEEISTLEASEKLENSYAGVLGHFIEPAIRPLGYDWKIGIALITSFAAREVFVGTMATIYSVSGGDGDTASVLQKMRDAKNPKTQQPVFTVPVAMSLMMFYAFAMQCASTVAIVYRETKNWRWPVIQLTYMTVLAYVISFITYQLLTH</sequence>
<keyword evidence="11 15" id="KW-0472">Membrane</keyword>
<dbReference type="InterPro" id="IPR003373">
    <property type="entry name" value="Fe2_transport_prot-B"/>
</dbReference>
<feature type="transmembrane region" description="Helical" evidence="15">
    <location>
        <begin position="416"/>
        <end position="440"/>
    </location>
</feature>
<feature type="binding site" evidence="13">
    <location>
        <begin position="11"/>
        <end position="18"/>
    </location>
    <ligand>
        <name>GTP</name>
        <dbReference type="ChEBI" id="CHEBI:37565"/>
        <label>1</label>
    </ligand>
</feature>
<feature type="transmembrane region" description="Helical" evidence="15">
    <location>
        <begin position="513"/>
        <end position="532"/>
    </location>
</feature>
<dbReference type="PANTHER" id="PTHR43185:SF1">
    <property type="entry name" value="FE(2+) TRANSPORTER FEOB"/>
    <property type="match status" value="1"/>
</dbReference>
<feature type="transmembrane region" description="Helical" evidence="15">
    <location>
        <begin position="446"/>
        <end position="479"/>
    </location>
</feature>
<dbReference type="PANTHER" id="PTHR43185">
    <property type="entry name" value="FERROUS IRON TRANSPORT PROTEIN B"/>
    <property type="match status" value="1"/>
</dbReference>
<dbReference type="Proteomes" id="UP000242687">
    <property type="component" value="Unassembled WGS sequence"/>
</dbReference>
<feature type="transmembrane region" description="Helical" evidence="15">
    <location>
        <begin position="684"/>
        <end position="703"/>
    </location>
</feature>
<dbReference type="SUPFAM" id="SSF52540">
    <property type="entry name" value="P-loop containing nucleoside triphosphate hydrolases"/>
    <property type="match status" value="1"/>
</dbReference>
<name>A0A2H9VRM0_9SPHI</name>
<protein>
    <recommendedName>
        <fullName evidence="12 15">Ferrous iron transport protein B</fullName>
    </recommendedName>
</protein>
<dbReference type="AlphaFoldDB" id="A0A2H9VRM0"/>
<dbReference type="GO" id="GO:0046872">
    <property type="term" value="F:metal ion binding"/>
    <property type="evidence" value="ECO:0007669"/>
    <property type="project" value="UniProtKB-KW"/>
</dbReference>
<evidence type="ECO:0000256" key="4">
    <source>
        <dbReference type="ARBA" id="ARBA00022496"/>
    </source>
</evidence>
<feature type="transmembrane region" description="Helical" evidence="15">
    <location>
        <begin position="281"/>
        <end position="304"/>
    </location>
</feature>
<feature type="binding site" evidence="14">
    <location>
        <position position="22"/>
    </location>
    <ligand>
        <name>Mg(2+)</name>
        <dbReference type="ChEBI" id="CHEBI:18420"/>
        <label>1</label>
    </ligand>
</feature>
<feature type="transmembrane region" description="Helical" evidence="15">
    <location>
        <begin position="337"/>
        <end position="361"/>
    </location>
</feature>
<dbReference type="EMBL" id="PGFJ01000001">
    <property type="protein sequence ID" value="PJJ83477.1"/>
    <property type="molecule type" value="Genomic_DNA"/>
</dbReference>
<evidence type="ECO:0000256" key="2">
    <source>
        <dbReference type="ARBA" id="ARBA00022448"/>
    </source>
</evidence>
<keyword evidence="7 15" id="KW-1133">Transmembrane helix</keyword>
<keyword evidence="2 15" id="KW-0813">Transport</keyword>
<dbReference type="OrthoDB" id="9809127at2"/>
<evidence type="ECO:0000256" key="13">
    <source>
        <dbReference type="PIRSR" id="PIRSR603373-1"/>
    </source>
</evidence>
<dbReference type="CDD" id="cd01879">
    <property type="entry name" value="FeoB"/>
    <property type="match status" value="1"/>
</dbReference>
<feature type="binding site" evidence="14">
    <location>
        <position position="25"/>
    </location>
    <ligand>
        <name>Mg(2+)</name>
        <dbReference type="ChEBI" id="CHEBI:18420"/>
        <label>2</label>
    </ligand>
</feature>
<dbReference type="InterPro" id="IPR011642">
    <property type="entry name" value="Gate_dom"/>
</dbReference>
<dbReference type="GO" id="GO:0005886">
    <property type="term" value="C:plasma membrane"/>
    <property type="evidence" value="ECO:0007669"/>
    <property type="project" value="UniProtKB-SubCell"/>
</dbReference>
<keyword evidence="10 13" id="KW-0342">GTP-binding</keyword>
<keyword evidence="6 13" id="KW-0547">Nucleotide-binding</keyword>
<evidence type="ECO:0000256" key="6">
    <source>
        <dbReference type="ARBA" id="ARBA00022741"/>
    </source>
</evidence>
<keyword evidence="8 15" id="KW-0408">Iron</keyword>
<dbReference type="PRINTS" id="PR00326">
    <property type="entry name" value="GTP1OBG"/>
</dbReference>
<keyword evidence="9" id="KW-0406">Ion transport</keyword>
<feature type="binding site" evidence="14">
    <location>
        <position position="26"/>
    </location>
    <ligand>
        <name>Mg(2+)</name>
        <dbReference type="ChEBI" id="CHEBI:18420"/>
        <label>2</label>
    </ligand>
</feature>
<reference evidence="17 18" key="1">
    <citation type="submission" date="2017-11" db="EMBL/GenBank/DDBJ databases">
        <title>Genomic Encyclopedia of Archaeal and Bacterial Type Strains, Phase II (KMG-II): From Individual Species to Whole Genera.</title>
        <authorList>
            <person name="Goeker M."/>
        </authorList>
    </citation>
    <scope>NUCLEOTIDE SEQUENCE [LARGE SCALE GENOMIC DNA]</scope>
    <source>
        <strain evidence="17 18">DSM 28175</strain>
    </source>
</reference>
<keyword evidence="18" id="KW-1185">Reference proteome</keyword>
<evidence type="ECO:0000256" key="9">
    <source>
        <dbReference type="ARBA" id="ARBA00023065"/>
    </source>
</evidence>
<dbReference type="Pfam" id="PF07670">
    <property type="entry name" value="Gate"/>
    <property type="match status" value="2"/>
</dbReference>
<evidence type="ECO:0000256" key="1">
    <source>
        <dbReference type="ARBA" id="ARBA00004651"/>
    </source>
</evidence>
<comment type="caution">
    <text evidence="17">The sequence shown here is derived from an EMBL/GenBank/DDBJ whole genome shotgun (WGS) entry which is preliminary data.</text>
</comment>
<keyword evidence="14" id="KW-0460">Magnesium</keyword>
<dbReference type="RefSeq" id="WP_100339736.1">
    <property type="nucleotide sequence ID" value="NZ_PGFJ01000001.1"/>
</dbReference>
<feature type="domain" description="FeoB-type G" evidence="16">
    <location>
        <begin position="4"/>
        <end position="171"/>
    </location>
</feature>
<comment type="similarity">
    <text evidence="15">Belongs to the TRAFAC class TrmE-Era-EngA-EngB-Septin-like GTPase superfamily. FeoB GTPase (TC 9.A.8) family.</text>
</comment>
<evidence type="ECO:0000256" key="14">
    <source>
        <dbReference type="PIRSR" id="PIRSR603373-2"/>
    </source>
</evidence>
<dbReference type="InterPro" id="IPR030389">
    <property type="entry name" value="G_FEOB_dom"/>
</dbReference>
<feature type="transmembrane region" description="Helical" evidence="15">
    <location>
        <begin position="650"/>
        <end position="672"/>
    </location>
</feature>
<dbReference type="InterPro" id="IPR050860">
    <property type="entry name" value="FeoB_GTPase"/>
</dbReference>
<comment type="subcellular location">
    <subcellularLocation>
        <location evidence="15">Cell inner membrane</location>
        <topology evidence="15">Multi-pass membrane protein</topology>
    </subcellularLocation>
    <subcellularLocation>
        <location evidence="1">Cell membrane</location>
        <topology evidence="1">Multi-pass membrane protein</topology>
    </subcellularLocation>
</comment>
<dbReference type="NCBIfam" id="TIGR00437">
    <property type="entry name" value="feoB"/>
    <property type="match status" value="1"/>
</dbReference>
<evidence type="ECO:0000256" key="12">
    <source>
        <dbReference type="NCBIfam" id="TIGR00437"/>
    </source>
</evidence>
<comment type="function">
    <text evidence="15">Probable transporter of a GTP-driven Fe(2+) uptake system.</text>
</comment>
<organism evidence="17 18">
    <name type="scientific">Mucilaginibacter auburnensis</name>
    <dbReference type="NCBI Taxonomy" id="1457233"/>
    <lineage>
        <taxon>Bacteria</taxon>
        <taxon>Pseudomonadati</taxon>
        <taxon>Bacteroidota</taxon>
        <taxon>Sphingobacteriia</taxon>
        <taxon>Sphingobacteriales</taxon>
        <taxon>Sphingobacteriaceae</taxon>
        <taxon>Mucilaginibacter</taxon>
    </lineage>
</organism>
<evidence type="ECO:0000256" key="7">
    <source>
        <dbReference type="ARBA" id="ARBA00022989"/>
    </source>
</evidence>
<keyword evidence="5 15" id="KW-0812">Transmembrane</keyword>
<dbReference type="InterPro" id="IPR006073">
    <property type="entry name" value="GTP-bd"/>
</dbReference>
<comment type="caution">
    <text evidence="15">Lacks conserved residue(s) required for the propagation of feature annotation.</text>
</comment>
<evidence type="ECO:0000259" key="16">
    <source>
        <dbReference type="PROSITE" id="PS51711"/>
    </source>
</evidence>
<feature type="binding site" evidence="13">
    <location>
        <begin position="122"/>
        <end position="125"/>
    </location>
    <ligand>
        <name>GTP</name>
        <dbReference type="ChEBI" id="CHEBI:37565"/>
        <label>1</label>
    </ligand>
</feature>
<dbReference type="Gene3D" id="3.40.50.300">
    <property type="entry name" value="P-loop containing nucleotide triphosphate hydrolases"/>
    <property type="match status" value="1"/>
</dbReference>
<evidence type="ECO:0000256" key="11">
    <source>
        <dbReference type="ARBA" id="ARBA00023136"/>
    </source>
</evidence>
<evidence type="ECO:0000256" key="10">
    <source>
        <dbReference type="ARBA" id="ARBA00023134"/>
    </source>
</evidence>
<dbReference type="InterPro" id="IPR027417">
    <property type="entry name" value="P-loop_NTPase"/>
</dbReference>
<proteinExistence type="inferred from homology"/>
<feature type="binding site" evidence="13">
    <location>
        <begin position="58"/>
        <end position="61"/>
    </location>
    <ligand>
        <name>GTP</name>
        <dbReference type="ChEBI" id="CHEBI:37565"/>
        <label>1</label>
    </ligand>
</feature>
<dbReference type="Pfam" id="PF02421">
    <property type="entry name" value="FeoB_N"/>
    <property type="match status" value="1"/>
</dbReference>
<dbReference type="Pfam" id="PF07664">
    <property type="entry name" value="FeoB_C"/>
    <property type="match status" value="1"/>
</dbReference>
<evidence type="ECO:0000256" key="5">
    <source>
        <dbReference type="ARBA" id="ARBA00022692"/>
    </source>
</evidence>
<accession>A0A2H9VRM0</accession>
<evidence type="ECO:0000256" key="15">
    <source>
        <dbReference type="RuleBase" id="RU362098"/>
    </source>
</evidence>
<keyword evidence="3" id="KW-1003">Cell membrane</keyword>
<evidence type="ECO:0000256" key="3">
    <source>
        <dbReference type="ARBA" id="ARBA00022475"/>
    </source>
</evidence>
<keyword evidence="4 15" id="KW-0410">Iron transport</keyword>
<dbReference type="GO" id="GO:0015093">
    <property type="term" value="F:ferrous iron transmembrane transporter activity"/>
    <property type="evidence" value="ECO:0007669"/>
    <property type="project" value="UniProtKB-UniRule"/>
</dbReference>
<gene>
    <name evidence="17" type="ORF">CLV57_0459</name>
</gene>
<dbReference type="InterPro" id="IPR011640">
    <property type="entry name" value="Fe2_transport_prot_B_C"/>
</dbReference>
<keyword evidence="14" id="KW-0479">Metal-binding</keyword>
<dbReference type="GO" id="GO:0005525">
    <property type="term" value="F:GTP binding"/>
    <property type="evidence" value="ECO:0007669"/>
    <property type="project" value="UniProtKB-KW"/>
</dbReference>
<evidence type="ECO:0000313" key="18">
    <source>
        <dbReference type="Proteomes" id="UP000242687"/>
    </source>
</evidence>
<evidence type="ECO:0000313" key="17">
    <source>
        <dbReference type="EMBL" id="PJJ83477.1"/>
    </source>
</evidence>